<proteinExistence type="predicted"/>
<protein>
    <submittedName>
        <fullName evidence="1">Uncharacterized protein</fullName>
    </submittedName>
</protein>
<dbReference type="AlphaFoldDB" id="A0A1H2XFX1"/>
<sequence>MRFPWNFQGYRHIDIDLNRPKRNRNVHIIGMLRQWYPEFSIGGRRDASDVPKHRLLSAELLQCLDADEKHLPRYRRSRPFGSSFPKVIINLQGVLANGPRIQSDRNVSDTLRYSWVDLGMTIALFVGGYEDYLVAEAIG</sequence>
<evidence type="ECO:0000313" key="2">
    <source>
        <dbReference type="Proteomes" id="UP000183454"/>
    </source>
</evidence>
<organism evidence="1 2">
    <name type="scientific">Nitrosomonas communis</name>
    <dbReference type="NCBI Taxonomy" id="44574"/>
    <lineage>
        <taxon>Bacteria</taxon>
        <taxon>Pseudomonadati</taxon>
        <taxon>Pseudomonadota</taxon>
        <taxon>Betaproteobacteria</taxon>
        <taxon>Nitrosomonadales</taxon>
        <taxon>Nitrosomonadaceae</taxon>
        <taxon>Nitrosomonas</taxon>
    </lineage>
</organism>
<gene>
    <name evidence="1" type="ORF">SAMN05421882_103731</name>
</gene>
<dbReference type="Proteomes" id="UP000183454">
    <property type="component" value="Unassembled WGS sequence"/>
</dbReference>
<reference evidence="1 2" key="1">
    <citation type="submission" date="2016-10" db="EMBL/GenBank/DDBJ databases">
        <authorList>
            <person name="de Groot N.N."/>
        </authorList>
    </citation>
    <scope>NUCLEOTIDE SEQUENCE [LARGE SCALE GENOMIC DNA]</scope>
    <source>
        <strain evidence="1 2">Nm110</strain>
    </source>
</reference>
<dbReference type="EMBL" id="FNNH01000037">
    <property type="protein sequence ID" value="SDW91139.1"/>
    <property type="molecule type" value="Genomic_DNA"/>
</dbReference>
<name>A0A1H2XFX1_9PROT</name>
<evidence type="ECO:0000313" key="1">
    <source>
        <dbReference type="EMBL" id="SDW91139.1"/>
    </source>
</evidence>
<accession>A0A1H2XFX1</accession>